<organism evidence="5 6">
    <name type="scientific">Claviceps purpurea (strain 20.1)</name>
    <name type="common">Ergot fungus</name>
    <name type="synonym">Sphacelia segetum</name>
    <dbReference type="NCBI Taxonomy" id="1111077"/>
    <lineage>
        <taxon>Eukaryota</taxon>
        <taxon>Fungi</taxon>
        <taxon>Dikarya</taxon>
        <taxon>Ascomycota</taxon>
        <taxon>Pezizomycotina</taxon>
        <taxon>Sordariomycetes</taxon>
        <taxon>Hypocreomycetidae</taxon>
        <taxon>Hypocreales</taxon>
        <taxon>Clavicipitaceae</taxon>
        <taxon>Claviceps</taxon>
    </lineage>
</organism>
<evidence type="ECO:0000259" key="4">
    <source>
        <dbReference type="PROSITE" id="PS50097"/>
    </source>
</evidence>
<evidence type="ECO:0000313" key="5">
    <source>
        <dbReference type="EMBL" id="CCE30801.1"/>
    </source>
</evidence>
<comment type="caution">
    <text evidence="5">The sequence shown here is derived from an EMBL/GenBank/DDBJ whole genome shotgun (WGS) entry which is preliminary data.</text>
</comment>
<dbReference type="InterPro" id="IPR011333">
    <property type="entry name" value="SKP1/BTB/POZ_sf"/>
</dbReference>
<dbReference type="SUPFAM" id="SSF54695">
    <property type="entry name" value="POZ domain"/>
    <property type="match status" value="2"/>
</dbReference>
<dbReference type="InterPro" id="IPR036770">
    <property type="entry name" value="Ankyrin_rpt-contain_sf"/>
</dbReference>
<keyword evidence="2" id="KW-0040">ANK repeat</keyword>
<dbReference type="EMBL" id="CAGA01000025">
    <property type="protein sequence ID" value="CCE30801.1"/>
    <property type="molecule type" value="Genomic_DNA"/>
</dbReference>
<dbReference type="OrthoDB" id="684045at2759"/>
<accession>M1W1B5</accession>
<feature type="region of interest" description="Disordered" evidence="3">
    <location>
        <begin position="484"/>
        <end position="506"/>
    </location>
</feature>
<keyword evidence="6" id="KW-1185">Reference proteome</keyword>
<proteinExistence type="predicted"/>
<dbReference type="HOGENOM" id="CLU_022885_2_0_1"/>
<dbReference type="PROSITE" id="PS50097">
    <property type="entry name" value="BTB"/>
    <property type="match status" value="2"/>
</dbReference>
<feature type="domain" description="BTB" evidence="4">
    <location>
        <begin position="394"/>
        <end position="452"/>
    </location>
</feature>
<dbReference type="PANTHER" id="PTHR46231:SF1">
    <property type="entry name" value="ANKYRIN REPEAT AND BTB_POZ DOMAIN-CONTAINING PROTEIN 1"/>
    <property type="match status" value="1"/>
</dbReference>
<gene>
    <name evidence="5" type="ORF">CPUR_04650</name>
</gene>
<feature type="compositionally biased region" description="Acidic residues" evidence="3">
    <location>
        <begin position="602"/>
        <end position="613"/>
    </location>
</feature>
<reference evidence="5 6" key="1">
    <citation type="journal article" date="2013" name="PLoS Genet.">
        <title>Plant-symbiotic fungi as chemical engineers: Multi-genome analysis of the Clavicipitaceae reveals dynamics of alkaloid loci.</title>
        <authorList>
            <person name="Schardl C.L."/>
            <person name="Young C.A."/>
            <person name="Hesse U."/>
            <person name="Amyotte S.G."/>
            <person name="Andreeva K."/>
            <person name="Calie P.J."/>
            <person name="Fleetwood D.J."/>
            <person name="Haws D.C."/>
            <person name="Moore N."/>
            <person name="Oeser B."/>
            <person name="Panaccione D.G."/>
            <person name="Schweri K.K."/>
            <person name="Voisey C.R."/>
            <person name="Farman M.L."/>
            <person name="Jaromczyk J.W."/>
            <person name="Roe B.A."/>
            <person name="O'Sullivan D.M."/>
            <person name="Scott B."/>
            <person name="Tudzynski P."/>
            <person name="An Z."/>
            <person name="Arnaoudova E.G."/>
            <person name="Bullock C.T."/>
            <person name="Charlton N.D."/>
            <person name="Chen L."/>
            <person name="Cox M."/>
            <person name="Dinkins R.D."/>
            <person name="Florea S."/>
            <person name="Glenn A.E."/>
            <person name="Gordon A."/>
            <person name="Gueldener U."/>
            <person name="Harris D.R."/>
            <person name="Hollin W."/>
            <person name="Jaromczyk J."/>
            <person name="Johnson R.D."/>
            <person name="Khan A.K."/>
            <person name="Leistner E."/>
            <person name="Leuchtmann A."/>
            <person name="Li C."/>
            <person name="Liu J."/>
            <person name="Liu J."/>
            <person name="Liu M."/>
            <person name="Mace W."/>
            <person name="Machado C."/>
            <person name="Nagabhyru P."/>
            <person name="Pan J."/>
            <person name="Schmid J."/>
            <person name="Sugawara K."/>
            <person name="Steiner U."/>
            <person name="Takach J.E."/>
            <person name="Tanaka E."/>
            <person name="Webb J.S."/>
            <person name="Wilson E.V."/>
            <person name="Wiseman J.L."/>
            <person name="Yoshida R."/>
            <person name="Zeng Z."/>
        </authorList>
    </citation>
    <scope>NUCLEOTIDE SEQUENCE [LARGE SCALE GENOMIC DNA]</scope>
    <source>
        <strain evidence="5 6">20.1</strain>
    </source>
</reference>
<dbReference type="SUPFAM" id="SSF48403">
    <property type="entry name" value="Ankyrin repeat"/>
    <property type="match status" value="1"/>
</dbReference>
<sequence>MPSEDIRLKLAETHKLRDANPLDQSDEFKAFILACRHGDLPKCQEYINRGVNINGRDSFDYTPLILVSGTEMTCFNVIRQASTLAQRLPQVPDDIRKRQENVRMVIGANAERNTFQGERCIYNALNNKIRKLLLQYDFSKTSDPHVYWSSHISSLLARTTPWTSDFTLKAGSQSFPLHKFLLASRTPFFQQKFQSNPGLASWTLEDSAPVEAFSIVLRHIYLDDSPTDLVTPSAGSVSFKEHEGEEQGGGEKVEKALKGVEELSKQLGLEQGWDGEAAKDRRLARQRFLDEEERALKQLREFFTSKILANKVVVDADQASNVKWMSNDNPAFADVLLRADEPDDTYNNNDVDTVESAPANVVPTPPPNGQAASIHASPSSDTHSSKSVRRCVLYPVHKAMLIRSEYFSKMFSGDFLESQHAEHLRIITIDVSPPVLELVLTYLYIENPIIPLQHALDVLYAADMLFLDALKTKAAQAISALGNPTTTTTGAPLQHTPKPHQVVSPNDDPLETEPINIYDVVHAAWDLRVRRLEEFAARYLAYHLEDYIDDTDFHDLIRESASRIKKREETDSIELLDDIRHYLSDRFRLRFPDTRLDQLMEGGDEEGGQEGEDATGTGKKDEEASVGGHGEEGAAEPGCGLHSEEPDAVTEDAFASDAIHHQLLLDKIEDMLEGLKLSA</sequence>
<dbReference type="Gene3D" id="1.25.40.20">
    <property type="entry name" value="Ankyrin repeat-containing domain"/>
    <property type="match status" value="1"/>
</dbReference>
<dbReference type="Proteomes" id="UP000016801">
    <property type="component" value="Unassembled WGS sequence"/>
</dbReference>
<dbReference type="VEuPathDB" id="FungiDB:CPUR_04650"/>
<keyword evidence="1" id="KW-0677">Repeat</keyword>
<dbReference type="GO" id="GO:0005737">
    <property type="term" value="C:cytoplasm"/>
    <property type="evidence" value="ECO:0007669"/>
    <property type="project" value="TreeGrafter"/>
</dbReference>
<dbReference type="PANTHER" id="PTHR46231">
    <property type="entry name" value="ANKYRIN REPEAT AND BTB/POZ DOMAIN-CONTAINING PROTEIN 1"/>
    <property type="match status" value="1"/>
</dbReference>
<evidence type="ECO:0000256" key="1">
    <source>
        <dbReference type="ARBA" id="ARBA00022737"/>
    </source>
</evidence>
<dbReference type="GO" id="GO:0000151">
    <property type="term" value="C:ubiquitin ligase complex"/>
    <property type="evidence" value="ECO:0007669"/>
    <property type="project" value="TreeGrafter"/>
</dbReference>
<evidence type="ECO:0000256" key="2">
    <source>
        <dbReference type="ARBA" id="ARBA00023043"/>
    </source>
</evidence>
<dbReference type="InterPro" id="IPR044515">
    <property type="entry name" value="ABTB1"/>
</dbReference>
<dbReference type="Gene3D" id="3.30.710.10">
    <property type="entry name" value="Potassium Channel Kv1.1, Chain A"/>
    <property type="match status" value="2"/>
</dbReference>
<dbReference type="AlphaFoldDB" id="M1W1B5"/>
<dbReference type="CDD" id="cd18497">
    <property type="entry name" value="BACK_ABTB1_BPOZ"/>
    <property type="match status" value="1"/>
</dbReference>
<feature type="region of interest" description="Disordered" evidence="3">
    <location>
        <begin position="364"/>
        <end position="384"/>
    </location>
</feature>
<name>M1W1B5_CLAP2</name>
<dbReference type="Pfam" id="PF00651">
    <property type="entry name" value="BTB"/>
    <property type="match status" value="2"/>
</dbReference>
<dbReference type="eggNOG" id="KOG0511">
    <property type="taxonomic scope" value="Eukaryota"/>
</dbReference>
<dbReference type="STRING" id="1111077.M1W1B5"/>
<dbReference type="CDD" id="cd18186">
    <property type="entry name" value="BTB_POZ_ZBTB_KLHL-like"/>
    <property type="match status" value="1"/>
</dbReference>
<evidence type="ECO:0000256" key="3">
    <source>
        <dbReference type="SAM" id="MobiDB-lite"/>
    </source>
</evidence>
<protein>
    <submittedName>
        <fullName evidence="5">Related to bood POZ containing protein</fullName>
    </submittedName>
</protein>
<evidence type="ECO:0000313" key="6">
    <source>
        <dbReference type="Proteomes" id="UP000016801"/>
    </source>
</evidence>
<dbReference type="InterPro" id="IPR000210">
    <property type="entry name" value="BTB/POZ_dom"/>
</dbReference>
<dbReference type="SMART" id="SM00225">
    <property type="entry name" value="BTB"/>
    <property type="match status" value="2"/>
</dbReference>
<feature type="region of interest" description="Disordered" evidence="3">
    <location>
        <begin position="599"/>
        <end position="647"/>
    </location>
</feature>
<feature type="domain" description="BTB" evidence="4">
    <location>
        <begin position="164"/>
        <end position="221"/>
    </location>
</feature>